<accession>A0A507F7G4</accession>
<feature type="region of interest" description="Disordered" evidence="1">
    <location>
        <begin position="134"/>
        <end position="268"/>
    </location>
</feature>
<proteinExistence type="predicted"/>
<feature type="transmembrane region" description="Helical" evidence="2">
    <location>
        <begin position="528"/>
        <end position="555"/>
    </location>
</feature>
<comment type="caution">
    <text evidence="3">The sequence shown here is derived from an EMBL/GenBank/DDBJ whole genome shotgun (WGS) entry which is preliminary data.</text>
</comment>
<feature type="compositionally biased region" description="Polar residues" evidence="1">
    <location>
        <begin position="150"/>
        <end position="169"/>
    </location>
</feature>
<feature type="region of interest" description="Disordered" evidence="1">
    <location>
        <begin position="281"/>
        <end position="303"/>
    </location>
</feature>
<protein>
    <submittedName>
        <fullName evidence="3">Uncharacterized protein</fullName>
    </submittedName>
</protein>
<feature type="region of interest" description="Disordered" evidence="1">
    <location>
        <begin position="835"/>
        <end position="860"/>
    </location>
</feature>
<keyword evidence="2" id="KW-1133">Transmembrane helix</keyword>
<dbReference type="EMBL" id="QEAP01000250">
    <property type="protein sequence ID" value="TPX71570.1"/>
    <property type="molecule type" value="Genomic_DNA"/>
</dbReference>
<keyword evidence="4" id="KW-1185">Reference proteome</keyword>
<feature type="compositionally biased region" description="Polar residues" evidence="1">
    <location>
        <begin position="179"/>
        <end position="189"/>
    </location>
</feature>
<evidence type="ECO:0000256" key="2">
    <source>
        <dbReference type="SAM" id="Phobius"/>
    </source>
</evidence>
<sequence length="1082" mass="118486">MQNEEPSRDERAGQSSKSTLGRVIQQPDFNPPSMSRSSAADLESPAVEPTSTASSMSRKSSNASVWNLSKKILQMGSGESSPPPVPSLPAFAASNSSRGELEEDRRKSLSNAQQAQSTVIALAGPLVGNTKGVRQSFAERMAPRRRLQSDSENSARSVDSYSPSDSATPILSGKRGIIQRTNSGDQSPEQTHRRIVSFRPTVEEVFEASNMEQSTFATTSVISDEDDSSPSNSYPKESHPKRATAMPDTGVKPTASNIKVPNNDENAAQLDSNVTASIKSDSVAADGSQLSPRMSADPLPAPGLISEEEYMSSAARRRAQAQALSPTTTNANFLDAKVSKPQRRDSFALLTKQLSSLTARRNTDSVTSFESIADSYVPSKVPRTSRLGSFMGRAKEGHEYNRSESVIRLPPEHEPTEAEIEAEYQLQNRRQSTRDNAKIKLFDVEADARQSSIARPAKIDHSSQSSFTAGMGKWPHAREVSENFSRKLTEIRYIILSVVLNTCLIFFAHFSGAGIMLPLSPASVHMTLAVIIEIILLSTNILTTHALDFGVSIFLSMLMTNKSGYGMCACGFVQEHSIKRLKYAQSLSLNSTCRKTLERTSYLWLLLEVTKTLTPIAATAVIHSEIKALSDDVNCIVFEPTLSKMYDRTYPTIESSAGVAEVMFGDALGCMRSERSDCGDSGSQFVFGPQLQGVVASGDTIVGPGFEMRIDTWCQCMDLNSTDAIARGYINEADRRILLDWNRRANVYPFLMHLSNLNVTNDRFVSNTAMGNIHICGGYSKDVLPICQTTISEIQDTLVSSKFNTDGTTASIALVSSRVLQEKLHAVRRDSFSVESSINEQNERRTQRDQRSDKLEEPISLDKIEQVRRDKTGNKNQVSSAIVHRALTTIFPVSEPVELVSNVPALASALLYWTTSDLKSVDPALHAQGIETLYAIFLRAGLQRTLPSHGSRCPREIHRDDATLISVSQTGVITVYLIGSIQLALSLLALLLSSVWFISPVPLGPAIRIVTEPVYFIALLSESPFGINLSGTANAQGHVMWQQLDLIARIGESLDTLGEPIGRIRLDRPRMVKNLKNARFYA</sequence>
<organism evidence="3 4">
    <name type="scientific">Chytriomyces confervae</name>
    <dbReference type="NCBI Taxonomy" id="246404"/>
    <lineage>
        <taxon>Eukaryota</taxon>
        <taxon>Fungi</taxon>
        <taxon>Fungi incertae sedis</taxon>
        <taxon>Chytridiomycota</taxon>
        <taxon>Chytridiomycota incertae sedis</taxon>
        <taxon>Chytridiomycetes</taxon>
        <taxon>Chytridiales</taxon>
        <taxon>Chytriomycetaceae</taxon>
        <taxon>Chytriomyces</taxon>
    </lineage>
</organism>
<feature type="compositionally biased region" description="Basic and acidic residues" evidence="1">
    <location>
        <begin position="1"/>
        <end position="12"/>
    </location>
</feature>
<keyword evidence="2" id="KW-0472">Membrane</keyword>
<dbReference type="AlphaFoldDB" id="A0A507F7G4"/>
<feature type="compositionally biased region" description="Polar residues" evidence="1">
    <location>
        <begin position="254"/>
        <end position="268"/>
    </location>
</feature>
<feature type="compositionally biased region" description="Low complexity" evidence="1">
    <location>
        <begin position="50"/>
        <end position="64"/>
    </location>
</feature>
<feature type="region of interest" description="Disordered" evidence="1">
    <location>
        <begin position="1"/>
        <end position="114"/>
    </location>
</feature>
<feature type="transmembrane region" description="Helical" evidence="2">
    <location>
        <begin position="493"/>
        <end position="516"/>
    </location>
</feature>
<dbReference type="OrthoDB" id="2138761at2759"/>
<dbReference type="Proteomes" id="UP000320333">
    <property type="component" value="Unassembled WGS sequence"/>
</dbReference>
<feature type="compositionally biased region" description="Basic and acidic residues" evidence="1">
    <location>
        <begin position="841"/>
        <end position="860"/>
    </location>
</feature>
<reference evidence="3 4" key="1">
    <citation type="journal article" date="2019" name="Sci. Rep.">
        <title>Comparative genomics of chytrid fungi reveal insights into the obligate biotrophic and pathogenic lifestyle of Synchytrium endobioticum.</title>
        <authorList>
            <person name="van de Vossenberg B.T.L.H."/>
            <person name="Warris S."/>
            <person name="Nguyen H.D.T."/>
            <person name="van Gent-Pelzer M.P.E."/>
            <person name="Joly D.L."/>
            <person name="van de Geest H.C."/>
            <person name="Bonants P.J.M."/>
            <person name="Smith D.S."/>
            <person name="Levesque C.A."/>
            <person name="van der Lee T.A.J."/>
        </authorList>
    </citation>
    <scope>NUCLEOTIDE SEQUENCE [LARGE SCALE GENOMIC DNA]</scope>
    <source>
        <strain evidence="3 4">CBS 675.73</strain>
    </source>
</reference>
<keyword evidence="2" id="KW-0812">Transmembrane</keyword>
<evidence type="ECO:0000256" key="1">
    <source>
        <dbReference type="SAM" id="MobiDB-lite"/>
    </source>
</evidence>
<name>A0A507F7G4_9FUNG</name>
<evidence type="ECO:0000313" key="3">
    <source>
        <dbReference type="EMBL" id="TPX71570.1"/>
    </source>
</evidence>
<gene>
    <name evidence="3" type="ORF">CcCBS67573_g06165</name>
</gene>
<feature type="compositionally biased region" description="Polar residues" evidence="1">
    <location>
        <begin position="210"/>
        <end position="222"/>
    </location>
</feature>
<evidence type="ECO:0000313" key="4">
    <source>
        <dbReference type="Proteomes" id="UP000320333"/>
    </source>
</evidence>